<name>A0A453MM98_AEGTS</name>
<reference evidence="1" key="3">
    <citation type="journal article" date="2017" name="Nature">
        <title>Genome sequence of the progenitor of the wheat D genome Aegilops tauschii.</title>
        <authorList>
            <person name="Luo M.C."/>
            <person name="Gu Y.Q."/>
            <person name="Puiu D."/>
            <person name="Wang H."/>
            <person name="Twardziok S.O."/>
            <person name="Deal K.R."/>
            <person name="Huo N."/>
            <person name="Zhu T."/>
            <person name="Wang L."/>
            <person name="Wang Y."/>
            <person name="McGuire P.E."/>
            <person name="Liu S."/>
            <person name="Long H."/>
            <person name="Ramasamy R.K."/>
            <person name="Rodriguez J.C."/>
            <person name="Van S.L."/>
            <person name="Yuan L."/>
            <person name="Wang Z."/>
            <person name="Xia Z."/>
            <person name="Xiao L."/>
            <person name="Anderson O.D."/>
            <person name="Ouyang S."/>
            <person name="Liang Y."/>
            <person name="Zimin A.V."/>
            <person name="Pertea G."/>
            <person name="Qi P."/>
            <person name="Bennetzen J.L."/>
            <person name="Dai X."/>
            <person name="Dawson M.W."/>
            <person name="Muller H.G."/>
            <person name="Kugler K."/>
            <person name="Rivarola-Duarte L."/>
            <person name="Spannagl M."/>
            <person name="Mayer K.F.X."/>
            <person name="Lu F.H."/>
            <person name="Bevan M.W."/>
            <person name="Leroy P."/>
            <person name="Li P."/>
            <person name="You F.M."/>
            <person name="Sun Q."/>
            <person name="Liu Z."/>
            <person name="Lyons E."/>
            <person name="Wicker T."/>
            <person name="Salzberg S.L."/>
            <person name="Devos K.M."/>
            <person name="Dvorak J."/>
        </authorList>
    </citation>
    <scope>NUCLEOTIDE SEQUENCE [LARGE SCALE GENOMIC DNA]</scope>
    <source>
        <strain evidence="1">cv. AL8/78</strain>
    </source>
</reference>
<reference evidence="1" key="4">
    <citation type="submission" date="2019-03" db="UniProtKB">
        <authorList>
            <consortium name="EnsemblPlants"/>
        </authorList>
    </citation>
    <scope>IDENTIFICATION</scope>
</reference>
<reference evidence="1" key="5">
    <citation type="journal article" date="2021" name="G3 (Bethesda)">
        <title>Aegilops tauschii genome assembly Aet v5.0 features greater sequence contiguity and improved annotation.</title>
        <authorList>
            <person name="Wang L."/>
            <person name="Zhu T."/>
            <person name="Rodriguez J.C."/>
            <person name="Deal K.R."/>
            <person name="Dubcovsky J."/>
            <person name="McGuire P.E."/>
            <person name="Lux T."/>
            <person name="Spannagl M."/>
            <person name="Mayer K.F.X."/>
            <person name="Baldrich P."/>
            <person name="Meyers B.C."/>
            <person name="Huo N."/>
            <person name="Gu Y.Q."/>
            <person name="Zhou H."/>
            <person name="Devos K.M."/>
            <person name="Bennetzen J.L."/>
            <person name="Unver T."/>
            <person name="Budak H."/>
            <person name="Gulick P.J."/>
            <person name="Galiba G."/>
            <person name="Kalapos B."/>
            <person name="Nelson D.R."/>
            <person name="Li P."/>
            <person name="You F.M."/>
            <person name="Luo M.C."/>
            <person name="Dvorak J."/>
        </authorList>
    </citation>
    <scope>NUCLEOTIDE SEQUENCE [LARGE SCALE GENOMIC DNA]</scope>
    <source>
        <strain evidence="1">cv. AL8/78</strain>
    </source>
</reference>
<organism evidence="1 2">
    <name type="scientific">Aegilops tauschii subsp. strangulata</name>
    <name type="common">Goatgrass</name>
    <dbReference type="NCBI Taxonomy" id="200361"/>
    <lineage>
        <taxon>Eukaryota</taxon>
        <taxon>Viridiplantae</taxon>
        <taxon>Streptophyta</taxon>
        <taxon>Embryophyta</taxon>
        <taxon>Tracheophyta</taxon>
        <taxon>Spermatophyta</taxon>
        <taxon>Magnoliopsida</taxon>
        <taxon>Liliopsida</taxon>
        <taxon>Poales</taxon>
        <taxon>Poaceae</taxon>
        <taxon>BOP clade</taxon>
        <taxon>Pooideae</taxon>
        <taxon>Triticodae</taxon>
        <taxon>Triticeae</taxon>
        <taxon>Triticinae</taxon>
        <taxon>Aegilops</taxon>
    </lineage>
</organism>
<dbReference type="Proteomes" id="UP000015105">
    <property type="component" value="Chromosome 5D"/>
</dbReference>
<dbReference type="Gramene" id="AET5Gv21238000.1">
    <property type="protein sequence ID" value="AET5Gv21238000.1"/>
    <property type="gene ID" value="AET5Gv21238000"/>
</dbReference>
<evidence type="ECO:0000313" key="2">
    <source>
        <dbReference type="Proteomes" id="UP000015105"/>
    </source>
</evidence>
<keyword evidence="2" id="KW-1185">Reference proteome</keyword>
<accession>A0A453MM98</accession>
<reference evidence="2" key="2">
    <citation type="journal article" date="2017" name="Nat. Plants">
        <title>The Aegilops tauschii genome reveals multiple impacts of transposons.</title>
        <authorList>
            <person name="Zhao G."/>
            <person name="Zou C."/>
            <person name="Li K."/>
            <person name="Wang K."/>
            <person name="Li T."/>
            <person name="Gao L."/>
            <person name="Zhang X."/>
            <person name="Wang H."/>
            <person name="Yang Z."/>
            <person name="Liu X."/>
            <person name="Jiang W."/>
            <person name="Mao L."/>
            <person name="Kong X."/>
            <person name="Jiao Y."/>
            <person name="Jia J."/>
        </authorList>
    </citation>
    <scope>NUCLEOTIDE SEQUENCE [LARGE SCALE GENOMIC DNA]</scope>
    <source>
        <strain evidence="2">cv. AL8/78</strain>
    </source>
</reference>
<proteinExistence type="predicted"/>
<dbReference type="EnsemblPlants" id="AET5Gv21238000.1">
    <property type="protein sequence ID" value="AET5Gv21238000.1"/>
    <property type="gene ID" value="AET5Gv21238000"/>
</dbReference>
<sequence length="73" mass="8127">MLAGWRLTGGCMIGGDADGNKISNHELQISSLSLAVPHKEGRREDLACLLWCHSFILIDFGTYVRTCDLFLFL</sequence>
<dbReference type="AlphaFoldDB" id="A0A453MM98"/>
<reference evidence="2" key="1">
    <citation type="journal article" date="2014" name="Science">
        <title>Ancient hybridizations among the ancestral genomes of bread wheat.</title>
        <authorList>
            <consortium name="International Wheat Genome Sequencing Consortium,"/>
            <person name="Marcussen T."/>
            <person name="Sandve S.R."/>
            <person name="Heier L."/>
            <person name="Spannagl M."/>
            <person name="Pfeifer M."/>
            <person name="Jakobsen K.S."/>
            <person name="Wulff B.B."/>
            <person name="Steuernagel B."/>
            <person name="Mayer K.F."/>
            <person name="Olsen O.A."/>
        </authorList>
    </citation>
    <scope>NUCLEOTIDE SEQUENCE [LARGE SCALE GENOMIC DNA]</scope>
    <source>
        <strain evidence="2">cv. AL8/78</strain>
    </source>
</reference>
<evidence type="ECO:0000313" key="1">
    <source>
        <dbReference type="EnsemblPlants" id="AET5Gv21238000.1"/>
    </source>
</evidence>
<protein>
    <submittedName>
        <fullName evidence="1">Uncharacterized protein</fullName>
    </submittedName>
</protein>